<protein>
    <submittedName>
        <fullName evidence="2">Uncharacterized protein</fullName>
    </submittedName>
</protein>
<dbReference type="Proteomes" id="UP000410492">
    <property type="component" value="Unassembled WGS sequence"/>
</dbReference>
<reference evidence="2 3" key="1">
    <citation type="submission" date="2019-01" db="EMBL/GenBank/DDBJ databases">
        <authorList>
            <person name="Sayadi A."/>
        </authorList>
    </citation>
    <scope>NUCLEOTIDE SEQUENCE [LARGE SCALE GENOMIC DNA]</scope>
</reference>
<feature type="region of interest" description="Disordered" evidence="1">
    <location>
        <begin position="192"/>
        <end position="224"/>
    </location>
</feature>
<organism evidence="2 3">
    <name type="scientific">Callosobruchus maculatus</name>
    <name type="common">Southern cowpea weevil</name>
    <name type="synonym">Pulse bruchid</name>
    <dbReference type="NCBI Taxonomy" id="64391"/>
    <lineage>
        <taxon>Eukaryota</taxon>
        <taxon>Metazoa</taxon>
        <taxon>Ecdysozoa</taxon>
        <taxon>Arthropoda</taxon>
        <taxon>Hexapoda</taxon>
        <taxon>Insecta</taxon>
        <taxon>Pterygota</taxon>
        <taxon>Neoptera</taxon>
        <taxon>Endopterygota</taxon>
        <taxon>Coleoptera</taxon>
        <taxon>Polyphaga</taxon>
        <taxon>Cucujiformia</taxon>
        <taxon>Chrysomeloidea</taxon>
        <taxon>Chrysomelidae</taxon>
        <taxon>Bruchinae</taxon>
        <taxon>Bruchini</taxon>
        <taxon>Callosobruchus</taxon>
    </lineage>
</organism>
<dbReference type="AlphaFoldDB" id="A0A653C2V7"/>
<accession>A0A653C2V7</accession>
<evidence type="ECO:0000313" key="2">
    <source>
        <dbReference type="EMBL" id="VEN41878.1"/>
    </source>
</evidence>
<evidence type="ECO:0000313" key="3">
    <source>
        <dbReference type="Proteomes" id="UP000410492"/>
    </source>
</evidence>
<name>A0A653C2V7_CALMS</name>
<dbReference type="PANTHER" id="PTHR37558:SF1">
    <property type="entry name" value="HTH CENPB-TYPE DOMAIN-CONTAINING PROTEIN"/>
    <property type="match status" value="1"/>
</dbReference>
<dbReference type="EMBL" id="CAACVG010006805">
    <property type="protein sequence ID" value="VEN41878.1"/>
    <property type="molecule type" value="Genomic_DNA"/>
</dbReference>
<sequence>MNSNMSGKAVKRLRFTADDELALLREFVNVNPLDDAEKWKDIHSNILLTTGKSFLIRTLKDHLFLILDVWLKKDKSNRIISGVEEIYSERDHLLQEVSDMCNKAKVVPLTKTKRITKEKQISNLGKTVRDECSERLKENMAMEVMQPEVLIRSPETSDHDYSIPSFHDKIEIAGNNDSDQNVYFYEPTIHTADTPKTTTRNDSTAPRKILGPKRNRTNKSAPLRRSALDYLQNKRAILENKTVRFGTRKTEPREKETNFR</sequence>
<gene>
    <name evidence="2" type="ORF">CALMAC_LOCUS5551</name>
</gene>
<evidence type="ECO:0000256" key="1">
    <source>
        <dbReference type="SAM" id="MobiDB-lite"/>
    </source>
</evidence>
<dbReference type="PANTHER" id="PTHR37558">
    <property type="entry name" value="HTH CENPB-TYPE DOMAIN-CONTAINING PROTEIN"/>
    <property type="match status" value="1"/>
</dbReference>
<feature type="compositionally biased region" description="Polar residues" evidence="1">
    <location>
        <begin position="194"/>
        <end position="204"/>
    </location>
</feature>
<proteinExistence type="predicted"/>
<dbReference type="OrthoDB" id="6508955at2759"/>
<keyword evidence="3" id="KW-1185">Reference proteome</keyword>